<feature type="compositionally biased region" description="Low complexity" evidence="1">
    <location>
        <begin position="2843"/>
        <end position="2899"/>
    </location>
</feature>
<keyword evidence="3" id="KW-1185">Reference proteome</keyword>
<accession>A0A2A9MA56</accession>
<feature type="compositionally biased region" description="Low complexity" evidence="1">
    <location>
        <begin position="2756"/>
        <end position="2791"/>
    </location>
</feature>
<reference evidence="2 3" key="1">
    <citation type="submission" date="2017-09" db="EMBL/GenBank/DDBJ databases">
        <title>Genome sequencing of Besnoitia besnoiti strain Bb-Ger1.</title>
        <authorList>
            <person name="Schares G."/>
            <person name="Venepally P."/>
            <person name="Lorenzi H.A."/>
        </authorList>
    </citation>
    <scope>NUCLEOTIDE SEQUENCE [LARGE SCALE GENOMIC DNA]</scope>
    <source>
        <strain evidence="2 3">Bb-Ger1</strain>
    </source>
</reference>
<name>A0A2A9MA56_BESBE</name>
<dbReference type="STRING" id="94643.A0A2A9MA56"/>
<evidence type="ECO:0000313" key="3">
    <source>
        <dbReference type="Proteomes" id="UP000224006"/>
    </source>
</evidence>
<dbReference type="EMBL" id="NWUJ01000011">
    <property type="protein sequence ID" value="PFH32497.1"/>
    <property type="molecule type" value="Genomic_DNA"/>
</dbReference>
<gene>
    <name evidence="2" type="ORF">BESB_018150</name>
</gene>
<dbReference type="VEuPathDB" id="ToxoDB:BESB_018150"/>
<organism evidence="2 3">
    <name type="scientific">Besnoitia besnoiti</name>
    <name type="common">Apicomplexan protozoan</name>
    <dbReference type="NCBI Taxonomy" id="94643"/>
    <lineage>
        <taxon>Eukaryota</taxon>
        <taxon>Sar</taxon>
        <taxon>Alveolata</taxon>
        <taxon>Apicomplexa</taxon>
        <taxon>Conoidasida</taxon>
        <taxon>Coccidia</taxon>
        <taxon>Eucoccidiorida</taxon>
        <taxon>Eimeriorina</taxon>
        <taxon>Sarcocystidae</taxon>
        <taxon>Besnoitia</taxon>
    </lineage>
</organism>
<feature type="compositionally biased region" description="Low complexity" evidence="1">
    <location>
        <begin position="3068"/>
        <end position="3081"/>
    </location>
</feature>
<protein>
    <submittedName>
        <fullName evidence="2">Rhoptry neck protein RON8</fullName>
    </submittedName>
</protein>
<feature type="region of interest" description="Disordered" evidence="1">
    <location>
        <begin position="3068"/>
        <end position="3113"/>
    </location>
</feature>
<feature type="compositionally biased region" description="Low complexity" evidence="1">
    <location>
        <begin position="2800"/>
        <end position="2834"/>
    </location>
</feature>
<feature type="compositionally biased region" description="Low complexity" evidence="1">
    <location>
        <begin position="2962"/>
        <end position="3018"/>
    </location>
</feature>
<dbReference type="PANTHER" id="PTHR48125">
    <property type="entry name" value="LP07818P1"/>
    <property type="match status" value="1"/>
</dbReference>
<comment type="caution">
    <text evidence="2">The sequence shown here is derived from an EMBL/GenBank/DDBJ whole genome shotgun (WGS) entry which is preliminary data.</text>
</comment>
<feature type="compositionally biased region" description="Low complexity" evidence="1">
    <location>
        <begin position="2908"/>
        <end position="2953"/>
    </location>
</feature>
<dbReference type="RefSeq" id="XP_029216506.1">
    <property type="nucleotide sequence ID" value="XM_029360530.1"/>
</dbReference>
<feature type="region of interest" description="Disordered" evidence="1">
    <location>
        <begin position="2141"/>
        <end position="2189"/>
    </location>
</feature>
<dbReference type="PANTHER" id="PTHR48125:SF10">
    <property type="entry name" value="OS12G0136300 PROTEIN"/>
    <property type="match status" value="1"/>
</dbReference>
<feature type="region of interest" description="Disordered" evidence="1">
    <location>
        <begin position="2705"/>
        <end position="3028"/>
    </location>
</feature>
<sequence length="3340" mass="358062">MSAATLRSPRLRCLDSIFLVFFVFGGALQLTSFDVSAAGHYDAEENPQDDKLAAFELKVEPDSSENSREFVFTAEYVHPSQLSNVDDDANQSFFEANAQGSPGKFDPTSPTEELRDVQLRVTSQGGQQGHYAEIVVFKEGEVVAGFRFSLQQKEQVTLLQQLAKLSNQRGIHFAIEWRGRGDGSGSLYIRTALHLLATGYKPSVHFDLILNQVGPGGAPQTVKFRSNVPIDDIKVPGASVGALKQLIADHADPGNIVTGAGSFTIKRLYAASGSKNAVTDEGSVMPWLLRMVGEAAPLRIRGELIRNMEFSMALPQGPANWSDILRLYSGMEDAAKRGKSAREFTQYDPGYQGSSLFLPPDGFKGAARLDDHQPDRLQRFWQQGGESGMNPGEIGHYYRTLFGRHYDTSNNPLLLLDMYGNPVYSPGGLHQFTVGPGQRDPKKLPDHLSGMVLPGIRARFEFADSHHSTEFVNPARPWDDITKGWDSLSAKHKLRINYREPGLTAVSVNGVRYGLDQDFKSRYPTLLHLLASLSHADPDFALDSVVFHFGDQLPTLFVLDDAHDRQIPWCAFEYVIPLTPRGTVNIRTLMAKGKAATESPKGCNFHEKGFRFTTVHRWGFVDSRTPLSIDWKGVLDYRGSKEECSLLGKILKDAHLSGRQIALSFHAEHKATFVPVLEKFGPDGKPTSSKGQKPVTTTVQYGEDLDGIIFDLTKPFQKKHIPTMMYPFLPSDGHGQPPRDALNSGILGPEYYHRPPKSRVTLLPEIPILNQQDTFYDGTGPHHSVPSLTIPITTGPQQYVAPLKALRNWLNAHYPGSKLPFNLSSMSDDDLQGIADFLLFRFDDGREVPLRSIFGPEVFSPNWAAANPGAYSQLLDILTKPKNMLLAKNFRIVVTGPDGRQTPFDIRLEPGDTWQKTLDIFFKTHPNVKPQDVKLVLYDDRDTPLREFDVNMDIYSSSYTEAVDQLHMKGLQITLETPAPIVSCYQEDPKHPKKCLAVDMKRIFCGRVIPAKMRSRQWNAQCNPEWIARADPQTIEDNYVMGPDDVRARSIRDLLISAKNDLKKRNPEIARTLKIPVSDAAQSAELNRKLQERSDLMMKSGKTLEELDQLRRLKMEIKLLQRQGELQWARLTGATIVTTENGKPVERHIKLDPKQFFMPDKLWKVYKALARVVPGLKFENVFNFSFEVMDEGARMQWKAQQAKAAKAAKEKMKAQRTLVDVVFIGPDGAALFTDMNVELRQLSDEALGRLSKGDRKGLMMQLAKLYGIPKHFFIRRGGYPLATVSGVKWVIVVMLGLVGGPDRRGLAPLLDNPQAFIELLQKQGGFQPTDYVTLVFFDGRTTAVSLSALAQEDLSQLSEIYFPWRKGSGQALEEKKKAVETKAAEASGIMRTVQVTVTQPSSWPSVFGAWLSDLHEMDLFDDGPVMLKIRPEGAQKGQTIRCTVKTLGEIYQALNNPELIRRRCPGLGNLNEPFTVELSVRTAPEQVFRLYNRSRSPDEQRKTASVLPKLKFRIRGLPADGQVTFEYRKKKQDLTPQQLQQLKALIEGLRDDEPSDAIMTQILRLLGFSDEDIAKGGRLRFWVKQAPTSSEKQMLREGSLTAVVEDLQGGRRKKTVPLSTPENEGIKLGASAQQYYIHFSLFSKKTQQMNAPCGSKTGAQVASATWGQLCRWCDLKFAELPGLGNPTVYIRIIASDKAQTVRGGQPVTTTIDGHPVVYDVRLPGDPRSASGLPGPIFWNMVERPGPNDLGPIWHQSAPQPGGGLRKDYNYMAPNPRFWGANLFGPSSGAFPKDTRAGIDVVTHPDPQESGAAYTPPIKFGFGFTNWKERDNMRSQFNNMAAGLTPEDQKLYKVYIQVPKGDGPYYACKGIDIKEFMRLSREQVAQACGVDPALLDAPFGVYLLKETPTYAPNQSSFPVFLIDPNGDQHPSVGQWTGRPANFLGPLLKGSSPASILQFEFAPGVTCNLTQQEVMKMQSWEELLLRCNLNTGKERPASITARIVPMYATPNVTFHVPNELLAPVLKAHGNIQPEQFFRQKTTQEIVTLLLANAQLGLYYVGLRFSDGSEQSYSELPEHLRDLPPSQIPGLKQIFIVPASGGKGFHPGVFRGGSLGDLMKSLHMSPDTSYKEFVRRVGDQLRSPEGLKIPGIPQHIGGKPAPGQSSTTDFDFAVPEGAIGPGGQSGGHAAWRPGMPGTFPDDMPMGEVEKQLHHPYMVFTTRHTPTYDIYGIASLGGPSYHEQVTRLDAHVRGLVEWMKNSVGIADPNGVIGDLVVDSIRCPAPMTAGQLLFATVGHLLHHCGVTDFQNSHSLYVMATAAPGFTAVPRGHGPNIVINGHNYGAPAAAPRDFSQLFSLPGGHGQPLAQDVEISVTPGAGQQPVRGVLPHDLFPWLQAISDKHGEPGVSVVLNFLRQLHSLANLPPGASLNIETKLIPPQNPQQLYPPGQVPQPGPWLQGMFPTGGVGAGGVYGPGGAGADVAGGAGGPPVPSAPPAYLSPTGMRLPLLRQPSVELPRNSMLRGSVGGVGGVPKTEFVIPILPSQKSMPVEQVLKFFGISPASVQNLDVQEKPETGSIMIKSGGLTFVPLKGAQFTIAMTTINPSDPRTLAQLLTSGGHSVSEVIAGAEEDKPLVLKIVIEHGAATATKVTTPVGTPKNAISALQGLSLWKLLPPLIQVPEVETIVIRVKYAKEFQEAANAAAAAKEEAAEAGARAPQSPVASGPSAPDADAAASSASRGVPSPLNAALSARPRTKSKPKATASGDAGASAAAGTSDSGASAAAAPSDSGASGAAPRSKTKRKGAAAGDAGATAAAGTSDAGTSAAAAPSDSGASAAAPRSKTKRKGAAAGDAGASAAAAPSDAGASAAAAPSDAGASAAAAPSDAGASAAAAPSDAGASAAAPRSKTKRKGAAAGDAGASAAAAPSDAGASAAAAPSDAGASAAAAPSDAGASAAAPRSKTKRKGAAAGDAGASAAAAPSDAGASAAAAPSDAGASAAAAPSDAGASAAAAPSDAGASAAAPRSKTKRKGAAAGDAGASAAAAPSDAGASAAAAPSDAGASAAAAPSDAGASAAAAPSDAGASAAQPESVVKPKISQSKGSFPPVFHPRPRAAEEIDGTPNSELSIFVDRQGESTQRYTLSSRIRGSVVGEATVNQMLDLIDGHPFHWYRIFWGQRSVDGSSCKPRFEFPYHHWLHTVMAKLPVPQRSTCLLVREIVKLRIGEGATFFSKPHFFHNPVIIIKRPGEPKQLMYEEQIDPTILDQPLTTALEQLGVTKEQIASVQQCTSDNIDAPASCSSKPLEVNPETTVPAAVATKSAFLKVAVKKSPASFLQILRGRRRLSAA</sequence>
<dbReference type="Proteomes" id="UP000224006">
    <property type="component" value="Chromosome X"/>
</dbReference>
<dbReference type="KEGG" id="bbes:BESB_018150"/>
<feature type="compositionally biased region" description="Low complexity" evidence="1">
    <location>
        <begin position="2706"/>
        <end position="2733"/>
    </location>
</feature>
<evidence type="ECO:0000256" key="1">
    <source>
        <dbReference type="SAM" id="MobiDB-lite"/>
    </source>
</evidence>
<dbReference type="OrthoDB" id="345736at2759"/>
<evidence type="ECO:0000313" key="2">
    <source>
        <dbReference type="EMBL" id="PFH32497.1"/>
    </source>
</evidence>
<proteinExistence type="predicted"/>
<dbReference type="GeneID" id="40306876"/>